<accession>A0A6J5NA18</accession>
<protein>
    <submittedName>
        <fullName evidence="5">VRR-NUC domain containing protein</fullName>
    </submittedName>
</protein>
<gene>
    <name evidence="5" type="ORF">UFOVP636_38</name>
</gene>
<proteinExistence type="predicted"/>
<reference evidence="5" key="1">
    <citation type="submission" date="2020-04" db="EMBL/GenBank/DDBJ databases">
        <authorList>
            <person name="Chiriac C."/>
            <person name="Salcher M."/>
            <person name="Ghai R."/>
            <person name="Kavagutti S V."/>
        </authorList>
    </citation>
    <scope>NUCLEOTIDE SEQUENCE</scope>
</reference>
<feature type="domain" description="VRR-NUC" evidence="4">
    <location>
        <begin position="33"/>
        <end position="119"/>
    </location>
</feature>
<comment type="cofactor">
    <cofactor evidence="1">
        <name>Mg(2+)</name>
        <dbReference type="ChEBI" id="CHEBI:18420"/>
    </cofactor>
</comment>
<dbReference type="Gene3D" id="3.40.1350.10">
    <property type="match status" value="1"/>
</dbReference>
<dbReference type="InterPro" id="IPR011856">
    <property type="entry name" value="tRNA_endonuc-like_dom_sf"/>
</dbReference>
<evidence type="ECO:0000256" key="1">
    <source>
        <dbReference type="ARBA" id="ARBA00001946"/>
    </source>
</evidence>
<name>A0A6J5NA18_9CAUD</name>
<evidence type="ECO:0000259" key="4">
    <source>
        <dbReference type="Pfam" id="PF08774"/>
    </source>
</evidence>
<dbReference type="InterPro" id="IPR014883">
    <property type="entry name" value="VRR_NUC"/>
</dbReference>
<dbReference type="EMBL" id="LR796597">
    <property type="protein sequence ID" value="CAB4153923.1"/>
    <property type="molecule type" value="Genomic_DNA"/>
</dbReference>
<keyword evidence="3" id="KW-0378">Hydrolase</keyword>
<dbReference type="GO" id="GO:0016788">
    <property type="term" value="F:hydrolase activity, acting on ester bonds"/>
    <property type="evidence" value="ECO:0007669"/>
    <property type="project" value="InterPro"/>
</dbReference>
<evidence type="ECO:0000313" key="5">
    <source>
        <dbReference type="EMBL" id="CAB4153923.1"/>
    </source>
</evidence>
<evidence type="ECO:0000256" key="3">
    <source>
        <dbReference type="ARBA" id="ARBA00022801"/>
    </source>
</evidence>
<organism evidence="5">
    <name type="scientific">uncultured Caudovirales phage</name>
    <dbReference type="NCBI Taxonomy" id="2100421"/>
    <lineage>
        <taxon>Viruses</taxon>
        <taxon>Duplodnaviria</taxon>
        <taxon>Heunggongvirae</taxon>
        <taxon>Uroviricota</taxon>
        <taxon>Caudoviricetes</taxon>
        <taxon>Peduoviridae</taxon>
        <taxon>Maltschvirus</taxon>
        <taxon>Maltschvirus maltsch</taxon>
    </lineage>
</organism>
<dbReference type="GO" id="GO:0004518">
    <property type="term" value="F:nuclease activity"/>
    <property type="evidence" value="ECO:0007669"/>
    <property type="project" value="UniProtKB-KW"/>
</dbReference>
<evidence type="ECO:0000256" key="2">
    <source>
        <dbReference type="ARBA" id="ARBA00022722"/>
    </source>
</evidence>
<dbReference type="GO" id="GO:0003676">
    <property type="term" value="F:nucleic acid binding"/>
    <property type="evidence" value="ECO:0007669"/>
    <property type="project" value="InterPro"/>
</dbReference>
<dbReference type="Pfam" id="PF08774">
    <property type="entry name" value="VRR_NUC"/>
    <property type="match status" value="1"/>
</dbReference>
<sequence length="140" mass="15730">MTKFYKKFTKKSTGLKKSLITEGSEASIQQAICNYLDAKYPRILYCASAGGMRTSMKQAIKMKLTGYKKGFPDMFIYKANDSFNGLAIEVKKKGGVVSPHQKEWLSRLKEGGYFAVVVYNLDDAIQIIDSYISNTIQLSE</sequence>
<keyword evidence="2" id="KW-0540">Nuclease</keyword>